<proteinExistence type="predicted"/>
<dbReference type="Proteomes" id="UP001198034">
    <property type="component" value="Unassembled WGS sequence"/>
</dbReference>
<dbReference type="InterPro" id="IPR021675">
    <property type="entry name" value="DUF3261"/>
</dbReference>
<accession>A0ABS8BI91</accession>
<keyword evidence="1" id="KW-0732">Signal</keyword>
<protein>
    <submittedName>
        <fullName evidence="2">DUF3261 domain-containing protein</fullName>
    </submittedName>
</protein>
<name>A0ABS8BI91_9NEIS</name>
<feature type="signal peptide" evidence="1">
    <location>
        <begin position="1"/>
        <end position="22"/>
    </location>
</feature>
<reference evidence="2 3" key="1">
    <citation type="submission" date="2021-10" db="EMBL/GenBank/DDBJ databases">
        <authorList>
            <person name="Chen M."/>
        </authorList>
    </citation>
    <scope>NUCLEOTIDE SEQUENCE [LARGE SCALE GENOMIC DNA]</scope>
    <source>
        <strain evidence="2 3">H3-26</strain>
    </source>
</reference>
<feature type="chain" id="PRO_5045522510" evidence="1">
    <location>
        <begin position="23"/>
        <end position="163"/>
    </location>
</feature>
<dbReference type="PROSITE" id="PS51257">
    <property type="entry name" value="PROKAR_LIPOPROTEIN"/>
    <property type="match status" value="1"/>
</dbReference>
<evidence type="ECO:0000313" key="2">
    <source>
        <dbReference type="EMBL" id="MCB5195344.1"/>
    </source>
</evidence>
<comment type="caution">
    <text evidence="2">The sequence shown here is derived from an EMBL/GenBank/DDBJ whole genome shotgun (WGS) entry which is preliminary data.</text>
</comment>
<gene>
    <name evidence="2" type="ORF">LG219_03435</name>
</gene>
<dbReference type="RefSeq" id="WP_226763137.1">
    <property type="nucleotide sequence ID" value="NZ_JAJAWG010000001.1"/>
</dbReference>
<keyword evidence="3" id="KW-1185">Reference proteome</keyword>
<dbReference type="EMBL" id="JAJAWG010000001">
    <property type="protein sequence ID" value="MCB5195344.1"/>
    <property type="molecule type" value="Genomic_DNA"/>
</dbReference>
<evidence type="ECO:0000256" key="1">
    <source>
        <dbReference type="SAM" id="SignalP"/>
    </source>
</evidence>
<organism evidence="2 3">
    <name type="scientific">Deefgea salmonis</name>
    <dbReference type="NCBI Taxonomy" id="2875502"/>
    <lineage>
        <taxon>Bacteria</taxon>
        <taxon>Pseudomonadati</taxon>
        <taxon>Pseudomonadota</taxon>
        <taxon>Betaproteobacteria</taxon>
        <taxon>Neisseriales</taxon>
        <taxon>Chitinibacteraceae</taxon>
        <taxon>Deefgea</taxon>
    </lineage>
</organism>
<dbReference type="Pfam" id="PF11659">
    <property type="entry name" value="DUF3261"/>
    <property type="match status" value="1"/>
</dbReference>
<sequence length="163" mass="18382">MPWLYRLSIALLCSLLLACSHAPLLPVAQFTPLAQSELLTINSGEHTLAFTARVESDGQTLRVVAISPTGQRLFSLTRVGDQLITEAGPWWPKLIPLDAVWRDFEITHAPLDAVLPAHWQRHRENGVTHWWYRGKKYAEVSHSAGKIELKRPEYGLSIEVLPE</sequence>
<evidence type="ECO:0000313" key="3">
    <source>
        <dbReference type="Proteomes" id="UP001198034"/>
    </source>
</evidence>